<keyword evidence="2" id="KW-1185">Reference proteome</keyword>
<proteinExistence type="predicted"/>
<dbReference type="STRING" id="216938.SHELI_v1c05120"/>
<dbReference type="Proteomes" id="UP000094378">
    <property type="component" value="Chromosome"/>
</dbReference>
<sequence>MPKLEIRGFMLKKSKLAKIYSKELENSYFDLKKRFTNYMIDAFPNMLKVCKKDPSWFCLNKKYIKLNKNNDIFLYVMCERINSLIEEFNEEAETLHQIYASRDNNLYKN</sequence>
<name>A0A1B3SKL8_9MOLU</name>
<reference evidence="1 2" key="1">
    <citation type="submission" date="2016-08" db="EMBL/GenBank/DDBJ databases">
        <title>Complete genome sequence of Spiroplasma helicoides TABS-2 (DSM 22551).</title>
        <authorList>
            <person name="Shen W.-Y."/>
            <person name="Lo W.-S."/>
            <person name="Lai Y.-C."/>
            <person name="Kuo C.-H."/>
        </authorList>
    </citation>
    <scope>NUCLEOTIDE SEQUENCE [LARGE SCALE GENOMIC DNA]</scope>
    <source>
        <strain evidence="1 2">TABS-2</strain>
    </source>
</reference>
<dbReference type="KEGG" id="shj:SHELI_v1c05120"/>
<dbReference type="AlphaFoldDB" id="A0A1B3SKL8"/>
<dbReference type="RefSeq" id="WP_069116422.1">
    <property type="nucleotide sequence ID" value="NZ_CP017015.1"/>
</dbReference>
<dbReference type="EMBL" id="CP017015">
    <property type="protein sequence ID" value="AOG60463.1"/>
    <property type="molecule type" value="Genomic_DNA"/>
</dbReference>
<evidence type="ECO:0000313" key="1">
    <source>
        <dbReference type="EMBL" id="AOG60463.1"/>
    </source>
</evidence>
<gene>
    <name evidence="1" type="ORF">SHELI_v1c05120</name>
</gene>
<evidence type="ECO:0000313" key="2">
    <source>
        <dbReference type="Proteomes" id="UP000094378"/>
    </source>
</evidence>
<protein>
    <submittedName>
        <fullName evidence="1">Uncharacterized protein</fullName>
    </submittedName>
</protein>
<accession>A0A1B3SKL8</accession>
<organism evidence="1 2">
    <name type="scientific">Spiroplasma helicoides</name>
    <dbReference type="NCBI Taxonomy" id="216938"/>
    <lineage>
        <taxon>Bacteria</taxon>
        <taxon>Bacillati</taxon>
        <taxon>Mycoplasmatota</taxon>
        <taxon>Mollicutes</taxon>
        <taxon>Entomoplasmatales</taxon>
        <taxon>Spiroplasmataceae</taxon>
        <taxon>Spiroplasma</taxon>
    </lineage>
</organism>